<sequence>MESKVVDNRDKMNEQLKTPERNINKENEGSPKKAWTVKDVVLEAMRRSANKFFELKNKEEVDERLNKKLQPPLFVTNRWSQSILNYFKNGWENMLLRWGLWDELVVHKVLTNGYHWIMTGDLNVTLHPKEHTMGGANMTIDMMEFSECVDKIEVTELSSSRLFFTWDKNPLNTILKVMKKLDRIIVNEEFLTKFNNAIH</sequence>
<dbReference type="EMBL" id="PKPP01001746">
    <property type="protein sequence ID" value="PWA80257.1"/>
    <property type="molecule type" value="Genomic_DNA"/>
</dbReference>
<comment type="caution">
    <text evidence="2">The sequence shown here is derived from an EMBL/GenBank/DDBJ whole genome shotgun (WGS) entry which is preliminary data.</text>
</comment>
<evidence type="ECO:0000313" key="3">
    <source>
        <dbReference type="Proteomes" id="UP000245207"/>
    </source>
</evidence>
<proteinExistence type="predicted"/>
<keyword evidence="3" id="KW-1185">Reference proteome</keyword>
<keyword evidence="2" id="KW-0695">RNA-directed DNA polymerase</keyword>
<dbReference type="SUPFAM" id="SSF56219">
    <property type="entry name" value="DNase I-like"/>
    <property type="match status" value="1"/>
</dbReference>
<evidence type="ECO:0000256" key="1">
    <source>
        <dbReference type="SAM" id="MobiDB-lite"/>
    </source>
</evidence>
<accession>A0A2U1P3H9</accession>
<name>A0A2U1P3H9_ARTAN</name>
<dbReference type="InterPro" id="IPR036691">
    <property type="entry name" value="Endo/exonu/phosph_ase_sf"/>
</dbReference>
<dbReference type="Proteomes" id="UP000245207">
    <property type="component" value="Unassembled WGS sequence"/>
</dbReference>
<keyword evidence="2" id="KW-0548">Nucleotidyltransferase</keyword>
<protein>
    <submittedName>
        <fullName evidence="2">RNA-directed DNA polymerase, eukaryota, Reverse transcriptase zinc-binding domain protein</fullName>
    </submittedName>
</protein>
<reference evidence="2 3" key="1">
    <citation type="journal article" date="2018" name="Mol. Plant">
        <title>The genome of Artemisia annua provides insight into the evolution of Asteraceae family and artemisinin biosynthesis.</title>
        <authorList>
            <person name="Shen Q."/>
            <person name="Zhang L."/>
            <person name="Liao Z."/>
            <person name="Wang S."/>
            <person name="Yan T."/>
            <person name="Shi P."/>
            <person name="Liu M."/>
            <person name="Fu X."/>
            <person name="Pan Q."/>
            <person name="Wang Y."/>
            <person name="Lv Z."/>
            <person name="Lu X."/>
            <person name="Zhang F."/>
            <person name="Jiang W."/>
            <person name="Ma Y."/>
            <person name="Chen M."/>
            <person name="Hao X."/>
            <person name="Li L."/>
            <person name="Tang Y."/>
            <person name="Lv G."/>
            <person name="Zhou Y."/>
            <person name="Sun X."/>
            <person name="Brodelius P.E."/>
            <person name="Rose J.K.C."/>
            <person name="Tang K."/>
        </authorList>
    </citation>
    <scope>NUCLEOTIDE SEQUENCE [LARGE SCALE GENOMIC DNA]</scope>
    <source>
        <strain evidence="3">cv. Huhao1</strain>
        <tissue evidence="2">Leaf</tissue>
    </source>
</reference>
<gene>
    <name evidence="2" type="ORF">CTI12_AA198210</name>
</gene>
<keyword evidence="2" id="KW-0808">Transferase</keyword>
<dbReference type="GO" id="GO:0003964">
    <property type="term" value="F:RNA-directed DNA polymerase activity"/>
    <property type="evidence" value="ECO:0007669"/>
    <property type="project" value="UniProtKB-KW"/>
</dbReference>
<dbReference type="Gene3D" id="3.60.10.10">
    <property type="entry name" value="Endonuclease/exonuclease/phosphatase"/>
    <property type="match status" value="1"/>
</dbReference>
<feature type="region of interest" description="Disordered" evidence="1">
    <location>
        <begin position="1"/>
        <end position="31"/>
    </location>
</feature>
<dbReference type="OrthoDB" id="1930966at2759"/>
<dbReference type="AlphaFoldDB" id="A0A2U1P3H9"/>
<organism evidence="2 3">
    <name type="scientific">Artemisia annua</name>
    <name type="common">Sweet wormwood</name>
    <dbReference type="NCBI Taxonomy" id="35608"/>
    <lineage>
        <taxon>Eukaryota</taxon>
        <taxon>Viridiplantae</taxon>
        <taxon>Streptophyta</taxon>
        <taxon>Embryophyta</taxon>
        <taxon>Tracheophyta</taxon>
        <taxon>Spermatophyta</taxon>
        <taxon>Magnoliopsida</taxon>
        <taxon>eudicotyledons</taxon>
        <taxon>Gunneridae</taxon>
        <taxon>Pentapetalae</taxon>
        <taxon>asterids</taxon>
        <taxon>campanulids</taxon>
        <taxon>Asterales</taxon>
        <taxon>Asteraceae</taxon>
        <taxon>Asteroideae</taxon>
        <taxon>Anthemideae</taxon>
        <taxon>Artemisiinae</taxon>
        <taxon>Artemisia</taxon>
    </lineage>
</organism>
<evidence type="ECO:0000313" key="2">
    <source>
        <dbReference type="EMBL" id="PWA80257.1"/>
    </source>
</evidence>